<dbReference type="GO" id="GO:0005737">
    <property type="term" value="C:cytoplasm"/>
    <property type="evidence" value="ECO:0007669"/>
    <property type="project" value="UniProtKB-SubCell"/>
</dbReference>
<dbReference type="Pfam" id="PF18125">
    <property type="entry name" value="RlmM_FDX"/>
    <property type="match status" value="1"/>
</dbReference>
<dbReference type="AlphaFoldDB" id="A0A0G3G180"/>
<dbReference type="Pfam" id="PF21239">
    <property type="entry name" value="RLMM_N"/>
    <property type="match status" value="1"/>
</dbReference>
<feature type="binding site" evidence="6 8">
    <location>
        <position position="280"/>
    </location>
    <ligand>
        <name>S-adenosyl-L-methionine</name>
        <dbReference type="ChEBI" id="CHEBI:59789"/>
    </ligand>
</feature>
<comment type="function">
    <text evidence="6">Catalyzes the 2'-O-methylation at nucleotide C2498 in 23S rRNA.</text>
</comment>
<comment type="subunit">
    <text evidence="6">Monomer.</text>
</comment>
<dbReference type="PATRIC" id="fig|106634.4.peg.1271"/>
<dbReference type="STRING" id="106634.TVD_06215"/>
<keyword evidence="2 6" id="KW-0698">rRNA processing</keyword>
<evidence type="ECO:0000259" key="11">
    <source>
        <dbReference type="Pfam" id="PF21239"/>
    </source>
</evidence>
<protein>
    <recommendedName>
        <fullName evidence="6">Ribosomal RNA large subunit methyltransferase M</fullName>
        <ecNumber evidence="6">2.1.1.186</ecNumber>
    </recommendedName>
    <alternativeName>
        <fullName evidence="6">23S rRNA (cytidine2498-2'-O)-methyltransferase</fullName>
    </alternativeName>
    <alternativeName>
        <fullName evidence="6">23S rRNA 2'-O-ribose methyltransferase RlmM</fullName>
    </alternativeName>
</protein>
<dbReference type="InterPro" id="IPR011224">
    <property type="entry name" value="rRNA_MeTrfase_M"/>
</dbReference>
<gene>
    <name evidence="6" type="primary">rlmM</name>
    <name evidence="12" type="ORF">TVD_06215</name>
</gene>
<dbReference type="GO" id="GO:0006364">
    <property type="term" value="P:rRNA processing"/>
    <property type="evidence" value="ECO:0007669"/>
    <property type="project" value="UniProtKB-UniRule"/>
</dbReference>
<feature type="domain" description="Ribosomal RNA large subunit methyltransferase M THUMP-like" evidence="11">
    <location>
        <begin position="90"/>
        <end position="167"/>
    </location>
</feature>
<comment type="subcellular location">
    <subcellularLocation>
        <location evidence="6">Cytoplasm</location>
    </subcellularLocation>
</comment>
<feature type="binding site" evidence="6 8">
    <location>
        <position position="264"/>
    </location>
    <ligand>
        <name>S-adenosyl-L-methionine</name>
        <dbReference type="ChEBI" id="CHEBI:59789"/>
    </ligand>
</feature>
<dbReference type="InterPro" id="IPR040739">
    <property type="entry name" value="RlmM_FDX"/>
</dbReference>
<dbReference type="PANTHER" id="PTHR37524">
    <property type="entry name" value="RIBOSOMAL RNA LARGE SUBUNIT METHYLTRANSFERASE M"/>
    <property type="match status" value="1"/>
</dbReference>
<keyword evidence="4 6" id="KW-0808">Transferase</keyword>
<name>A0A0G3G180_9GAMM</name>
<dbReference type="InterPro" id="IPR048646">
    <property type="entry name" value="RlmM_THUMP-like"/>
</dbReference>
<dbReference type="KEGG" id="tvr:TVD_06215"/>
<evidence type="ECO:0000313" key="12">
    <source>
        <dbReference type="EMBL" id="AKJ94975.1"/>
    </source>
</evidence>
<feature type="active site" description="Proton acceptor" evidence="6 7">
    <location>
        <position position="309"/>
    </location>
</feature>
<evidence type="ECO:0000256" key="5">
    <source>
        <dbReference type="ARBA" id="ARBA00022691"/>
    </source>
</evidence>
<dbReference type="HAMAP" id="MF_01551">
    <property type="entry name" value="23SrRNA_methyltr_M"/>
    <property type="match status" value="1"/>
</dbReference>
<proteinExistence type="inferred from homology"/>
<keyword evidence="5 6" id="KW-0949">S-adenosyl-L-methionine</keyword>
<dbReference type="EC" id="2.1.1.186" evidence="6"/>
<evidence type="ECO:0000313" key="13">
    <source>
        <dbReference type="Proteomes" id="UP000064201"/>
    </source>
</evidence>
<dbReference type="Gene3D" id="3.40.50.150">
    <property type="entry name" value="Vaccinia Virus protein VP39"/>
    <property type="match status" value="1"/>
</dbReference>
<sequence>MEASGSGFSGLLLYCRAGFEADLTAELTDRAARAGLGGFARVQPGRGYVHFEPAGCTVEGLARALPFEELIFARQVFPALPALEGLDRADRLTPIIEQAFAAGCPVDSIWHEMPDTNEGKGLRRLIKAVERPLASVLRKRGVLRSQAGGVRLHVFWHSGDCVQLGLSRPGERSEWPGGILHLRSPREAPSRSTLKLEEAWHTFIPREAWDTRLAQGMQAVDLGAAPGGWTWQLVRRGMYVHAVDNGPMDAPLMATTQVEHHREDAFSWVPPKSVTWLVCDIVDKPSRVAARMADWLEAGWCREAIFNLKLPMKQRWQTVYDCLDHIEERLLDARITHRMRARQLYHDREEITVHVERG</sequence>
<evidence type="ECO:0000256" key="2">
    <source>
        <dbReference type="ARBA" id="ARBA00022552"/>
    </source>
</evidence>
<comment type="catalytic activity">
    <reaction evidence="6">
        <text>cytidine(2498) in 23S rRNA + S-adenosyl-L-methionine = 2'-O-methylcytidine(2498) in 23S rRNA + S-adenosyl-L-homocysteine + H(+)</text>
        <dbReference type="Rhea" id="RHEA:42788"/>
        <dbReference type="Rhea" id="RHEA-COMP:10244"/>
        <dbReference type="Rhea" id="RHEA-COMP:10245"/>
        <dbReference type="ChEBI" id="CHEBI:15378"/>
        <dbReference type="ChEBI" id="CHEBI:57856"/>
        <dbReference type="ChEBI" id="CHEBI:59789"/>
        <dbReference type="ChEBI" id="CHEBI:74495"/>
        <dbReference type="ChEBI" id="CHEBI:82748"/>
        <dbReference type="EC" id="2.1.1.186"/>
    </reaction>
</comment>
<dbReference type="GO" id="GO:0008757">
    <property type="term" value="F:S-adenosylmethionine-dependent methyltransferase activity"/>
    <property type="evidence" value="ECO:0007669"/>
    <property type="project" value="UniProtKB-UniRule"/>
</dbReference>
<evidence type="ECO:0000256" key="6">
    <source>
        <dbReference type="HAMAP-Rule" id="MF_01551"/>
    </source>
</evidence>
<feature type="binding site" evidence="6 8">
    <location>
        <position position="192"/>
    </location>
    <ligand>
        <name>S-adenosyl-L-methionine</name>
        <dbReference type="ChEBI" id="CHEBI:59789"/>
    </ligand>
</feature>
<dbReference type="NCBIfam" id="NF008734">
    <property type="entry name" value="PRK11760.1"/>
    <property type="match status" value="1"/>
</dbReference>
<dbReference type="SUPFAM" id="SSF53335">
    <property type="entry name" value="S-adenosyl-L-methionine-dependent methyltransferases"/>
    <property type="match status" value="1"/>
</dbReference>
<feature type="domain" description="RlmM ferredoxin-like" evidence="10">
    <location>
        <begin position="9"/>
        <end position="77"/>
    </location>
</feature>
<dbReference type="RefSeq" id="WP_047251113.1">
    <property type="nucleotide sequence ID" value="NZ_CP011367.1"/>
</dbReference>
<dbReference type="Gene3D" id="3.30.70.2810">
    <property type="match status" value="1"/>
</dbReference>
<dbReference type="Pfam" id="PF01728">
    <property type="entry name" value="FtsJ"/>
    <property type="match status" value="1"/>
</dbReference>
<accession>A0A0G3G180</accession>
<organism evidence="12 13">
    <name type="scientific">Thioalkalivibrio versutus</name>
    <dbReference type="NCBI Taxonomy" id="106634"/>
    <lineage>
        <taxon>Bacteria</taxon>
        <taxon>Pseudomonadati</taxon>
        <taxon>Pseudomonadota</taxon>
        <taxon>Gammaproteobacteria</taxon>
        <taxon>Chromatiales</taxon>
        <taxon>Ectothiorhodospiraceae</taxon>
        <taxon>Thioalkalivibrio</taxon>
    </lineage>
</organism>
<dbReference type="Proteomes" id="UP000064201">
    <property type="component" value="Chromosome"/>
</dbReference>
<feature type="domain" description="Ribosomal RNA methyltransferase FtsJ" evidence="9">
    <location>
        <begin position="190"/>
        <end position="281"/>
    </location>
</feature>
<keyword evidence="1 6" id="KW-0963">Cytoplasm</keyword>
<evidence type="ECO:0000256" key="3">
    <source>
        <dbReference type="ARBA" id="ARBA00022603"/>
    </source>
</evidence>
<keyword evidence="3 6" id="KW-0489">Methyltransferase</keyword>
<evidence type="ECO:0000256" key="4">
    <source>
        <dbReference type="ARBA" id="ARBA00022679"/>
    </source>
</evidence>
<evidence type="ECO:0000256" key="7">
    <source>
        <dbReference type="PIRSR" id="PIRSR028774-1"/>
    </source>
</evidence>
<comment type="similarity">
    <text evidence="6">Belongs to the class I-like SAM-binding methyltransferase superfamily. RNA methyltransferase RlmE family. RlmM subfamily.</text>
</comment>
<dbReference type="EMBL" id="CP011367">
    <property type="protein sequence ID" value="AKJ94975.1"/>
    <property type="molecule type" value="Genomic_DNA"/>
</dbReference>
<feature type="binding site" evidence="6 8">
    <location>
        <begin position="225"/>
        <end position="228"/>
    </location>
    <ligand>
        <name>S-adenosyl-L-methionine</name>
        <dbReference type="ChEBI" id="CHEBI:59789"/>
    </ligand>
</feature>
<keyword evidence="13" id="KW-1185">Reference proteome</keyword>
<dbReference type="PIRSF" id="PIRSF028774">
    <property type="entry name" value="UCP028774"/>
    <property type="match status" value="1"/>
</dbReference>
<evidence type="ECO:0000259" key="9">
    <source>
        <dbReference type="Pfam" id="PF01728"/>
    </source>
</evidence>
<dbReference type="Gene3D" id="3.30.2300.20">
    <property type="match status" value="1"/>
</dbReference>
<evidence type="ECO:0000256" key="8">
    <source>
        <dbReference type="PIRSR" id="PIRSR028774-2"/>
    </source>
</evidence>
<dbReference type="InterPro" id="IPR029063">
    <property type="entry name" value="SAM-dependent_MTases_sf"/>
</dbReference>
<evidence type="ECO:0000256" key="1">
    <source>
        <dbReference type="ARBA" id="ARBA00022490"/>
    </source>
</evidence>
<dbReference type="GO" id="GO:0032259">
    <property type="term" value="P:methylation"/>
    <property type="evidence" value="ECO:0007669"/>
    <property type="project" value="UniProtKB-KW"/>
</dbReference>
<dbReference type="InterPro" id="IPR002877">
    <property type="entry name" value="RNA_MeTrfase_FtsJ_dom"/>
</dbReference>
<feature type="binding site" evidence="6 8">
    <location>
        <position position="244"/>
    </location>
    <ligand>
        <name>S-adenosyl-L-methionine</name>
        <dbReference type="ChEBI" id="CHEBI:59789"/>
    </ligand>
</feature>
<reference evidence="12 13" key="1">
    <citation type="submission" date="2015-04" db="EMBL/GenBank/DDBJ databases">
        <title>Complete Sequence for the Genome of the Thioalkalivibrio versutus D301.</title>
        <authorList>
            <person name="Mu T."/>
            <person name="Zhou J."/>
            <person name="Xu X."/>
        </authorList>
    </citation>
    <scope>NUCLEOTIDE SEQUENCE [LARGE SCALE GENOMIC DNA]</scope>
    <source>
        <strain evidence="12 13">D301</strain>
    </source>
</reference>
<evidence type="ECO:0000259" key="10">
    <source>
        <dbReference type="Pfam" id="PF18125"/>
    </source>
</evidence>
<dbReference type="PANTHER" id="PTHR37524:SF2">
    <property type="entry name" value="RIBOSOMAL RNA METHYLTRANSFERASE FTSJ DOMAIN-CONTAINING PROTEIN"/>
    <property type="match status" value="1"/>
</dbReference>
<dbReference type="OrthoDB" id="154490at2"/>